<reference evidence="3" key="1">
    <citation type="journal article" date="2021" name="Evol. Appl.">
        <title>The genome of the Pyrenean desman and the effects of bottlenecks and inbreeding on the genomic landscape of an endangered species.</title>
        <authorList>
            <person name="Escoda L."/>
            <person name="Castresana J."/>
        </authorList>
    </citation>
    <scope>NUCLEOTIDE SEQUENCE</scope>
    <source>
        <strain evidence="3">IBE-C5619</strain>
    </source>
</reference>
<evidence type="ECO:0000313" key="4">
    <source>
        <dbReference type="Proteomes" id="UP000700334"/>
    </source>
</evidence>
<dbReference type="OrthoDB" id="9802850at2759"/>
<organism evidence="3 4">
    <name type="scientific">Galemys pyrenaicus</name>
    <name type="common">Iberian desman</name>
    <name type="synonym">Pyrenean desman</name>
    <dbReference type="NCBI Taxonomy" id="202257"/>
    <lineage>
        <taxon>Eukaryota</taxon>
        <taxon>Metazoa</taxon>
        <taxon>Chordata</taxon>
        <taxon>Craniata</taxon>
        <taxon>Vertebrata</taxon>
        <taxon>Euteleostomi</taxon>
        <taxon>Mammalia</taxon>
        <taxon>Eutheria</taxon>
        <taxon>Laurasiatheria</taxon>
        <taxon>Eulipotyphla</taxon>
        <taxon>Talpidae</taxon>
        <taxon>Galemys</taxon>
    </lineage>
</organism>
<dbReference type="Proteomes" id="UP000700334">
    <property type="component" value="Unassembled WGS sequence"/>
</dbReference>
<keyword evidence="4" id="KW-1185">Reference proteome</keyword>
<dbReference type="EMBL" id="JAGFMF010011853">
    <property type="protein sequence ID" value="KAG8511181.1"/>
    <property type="molecule type" value="Genomic_DNA"/>
</dbReference>
<comment type="caution">
    <text evidence="3">The sequence shown here is derived from an EMBL/GenBank/DDBJ whole genome shotgun (WGS) entry which is preliminary data.</text>
</comment>
<proteinExistence type="predicted"/>
<dbReference type="SUPFAM" id="SSF52047">
    <property type="entry name" value="RNI-like"/>
    <property type="match status" value="1"/>
</dbReference>
<protein>
    <submittedName>
        <fullName evidence="3">Melanoma antigen preferentially expressed in tumors</fullName>
    </submittedName>
</protein>
<sequence>MAQKTTATLLQLAAKSLLRNEPAAIQALGELPRDIFIPLFNTAFLGGYKETLKAMVRVWPFYCLHIGTLSIQDTCYELLEAMIDGLQLLPTQDSSSWGTKLRILDLRQDLDCETTCSDKSTYSFCFQSCIYSERSILKIEEAQHNVSCLGIADSEPVPASGWEPLELLIDISFNDSVKAKQFLSFLRDKVEQSFGSLHLCCRNLQIDKMSDLKSNLQFLDMGCMDHLEVDEVLLNEISSLLSQMSHLESLNLSNIPFKSCKGRNFRTFLTCLGRLDSLQELNLSCFCLTNQLHKLLRVLPPQLDTLCLSFSDLSNRDVTALSQSSQATHLRLLNLSNNQIFWEADEPFLILLDKVSGTLQHLELNNCLVADTALSVLITALSRCSHLRVFSFAFNPITFPALVNLLQHVVALKELKFVIYPVPVHCYENGNFHGDVDHEKFAQVQTQLKVMLQEAKREDMSWTTYLE</sequence>
<dbReference type="PANTHER" id="PTHR14224:SF1">
    <property type="entry name" value="PRAME LIKE, X-LINKED 1"/>
    <property type="match status" value="1"/>
</dbReference>
<evidence type="ECO:0000256" key="1">
    <source>
        <dbReference type="ARBA" id="ARBA00022614"/>
    </source>
</evidence>
<evidence type="ECO:0000313" key="3">
    <source>
        <dbReference type="EMBL" id="KAG8511181.1"/>
    </source>
</evidence>
<dbReference type="GO" id="GO:0005737">
    <property type="term" value="C:cytoplasm"/>
    <property type="evidence" value="ECO:0007669"/>
    <property type="project" value="TreeGrafter"/>
</dbReference>
<dbReference type="Gene3D" id="3.80.10.10">
    <property type="entry name" value="Ribonuclease Inhibitor"/>
    <property type="match status" value="1"/>
</dbReference>
<dbReference type="PANTHER" id="PTHR14224">
    <property type="entry name" value="SIMILAR TO PREFERENTIALLY EXPRESSED ANTIGEN IN MELANOMA-LIKE 3"/>
    <property type="match status" value="1"/>
</dbReference>
<name>A0A8J5ZX66_GALPY</name>
<keyword evidence="2" id="KW-0677">Repeat</keyword>
<keyword evidence="1" id="KW-0433">Leucine-rich repeat</keyword>
<dbReference type="InterPro" id="IPR032675">
    <property type="entry name" value="LRR_dom_sf"/>
</dbReference>
<dbReference type="AlphaFoldDB" id="A0A8J5ZX66"/>
<evidence type="ECO:0000256" key="2">
    <source>
        <dbReference type="ARBA" id="ARBA00022737"/>
    </source>
</evidence>
<gene>
    <name evidence="3" type="ORF">J0S82_003434</name>
</gene>
<dbReference type="InterPro" id="IPR050694">
    <property type="entry name" value="LRRC14/PRAME"/>
</dbReference>
<accession>A0A8J5ZX66</accession>